<dbReference type="PANTHER" id="PTHR46082">
    <property type="entry name" value="ATP/GTP-BINDING PROTEIN-RELATED"/>
    <property type="match status" value="1"/>
</dbReference>
<feature type="domain" description="TIR" evidence="1">
    <location>
        <begin position="6"/>
        <end position="64"/>
    </location>
</feature>
<accession>A0ABT1DLE7</accession>
<protein>
    <submittedName>
        <fullName evidence="2">Tetratricopeptide repeat protein</fullName>
    </submittedName>
</protein>
<evidence type="ECO:0000259" key="1">
    <source>
        <dbReference type="Pfam" id="PF13676"/>
    </source>
</evidence>
<dbReference type="Gene3D" id="1.25.40.10">
    <property type="entry name" value="Tetratricopeptide repeat domain"/>
    <property type="match status" value="1"/>
</dbReference>
<dbReference type="InterPro" id="IPR035897">
    <property type="entry name" value="Toll_tir_struct_dom_sf"/>
</dbReference>
<dbReference type="InterPro" id="IPR011990">
    <property type="entry name" value="TPR-like_helical_dom_sf"/>
</dbReference>
<dbReference type="InterPro" id="IPR053137">
    <property type="entry name" value="NLR-like"/>
</dbReference>
<gene>
    <name evidence="2" type="ORF">M1L60_13810</name>
</gene>
<dbReference type="SUPFAM" id="SSF52200">
    <property type="entry name" value="Toll/Interleukin receptor TIR domain"/>
    <property type="match status" value="1"/>
</dbReference>
<sequence>MGRPDVFISYAGADRPWAEWAAQELVRTGFVVEIAAWDWAAGDNFVLRMSDAVAGAERILMLCNALFGLGDFAAAREICEDVLARRRRVLGEDHPDCLTSANNLLNVLFMLGEREQGRTVGEQTLDHHRRILGDDHPDTLTTEANLAEGLSMSGENDRARALAEDALERRRRVLGPDHPDTVATAELLAAIRQQP</sequence>
<keyword evidence="3" id="KW-1185">Reference proteome</keyword>
<evidence type="ECO:0000313" key="2">
    <source>
        <dbReference type="EMBL" id="MCO8271667.1"/>
    </source>
</evidence>
<dbReference type="EMBL" id="JAMYJR010000013">
    <property type="protein sequence ID" value="MCO8271667.1"/>
    <property type="molecule type" value="Genomic_DNA"/>
</dbReference>
<proteinExistence type="predicted"/>
<comment type="caution">
    <text evidence="2">The sequence shown here is derived from an EMBL/GenBank/DDBJ whole genome shotgun (WGS) entry which is preliminary data.</text>
</comment>
<reference evidence="2 3" key="1">
    <citation type="submission" date="2022-06" db="EMBL/GenBank/DDBJ databases">
        <title>New Species of the Genus Actinoplanes, ActinopZanes ferrugineus.</title>
        <authorList>
            <person name="Ding P."/>
        </authorList>
    </citation>
    <scope>NUCLEOTIDE SEQUENCE [LARGE SCALE GENOMIC DNA]</scope>
    <source>
        <strain evidence="2 3">TRM88003</strain>
    </source>
</reference>
<name>A0ABT1DLE7_9ACTN</name>
<evidence type="ECO:0000313" key="3">
    <source>
        <dbReference type="Proteomes" id="UP001523369"/>
    </source>
</evidence>
<dbReference type="InterPro" id="IPR000157">
    <property type="entry name" value="TIR_dom"/>
</dbReference>
<dbReference type="SUPFAM" id="SSF48452">
    <property type="entry name" value="TPR-like"/>
    <property type="match status" value="1"/>
</dbReference>
<dbReference type="RefSeq" id="WP_253237789.1">
    <property type="nucleotide sequence ID" value="NZ_JAMYJR010000013.1"/>
</dbReference>
<dbReference type="Pfam" id="PF13424">
    <property type="entry name" value="TPR_12"/>
    <property type="match status" value="1"/>
</dbReference>
<dbReference type="Pfam" id="PF13676">
    <property type="entry name" value="TIR_2"/>
    <property type="match status" value="1"/>
</dbReference>
<organism evidence="2 3">
    <name type="scientific">Paractinoplanes aksuensis</name>
    <dbReference type="NCBI Taxonomy" id="2939490"/>
    <lineage>
        <taxon>Bacteria</taxon>
        <taxon>Bacillati</taxon>
        <taxon>Actinomycetota</taxon>
        <taxon>Actinomycetes</taxon>
        <taxon>Micromonosporales</taxon>
        <taxon>Micromonosporaceae</taxon>
        <taxon>Paractinoplanes</taxon>
    </lineage>
</organism>
<dbReference type="Proteomes" id="UP001523369">
    <property type="component" value="Unassembled WGS sequence"/>
</dbReference>
<dbReference type="PANTHER" id="PTHR46082:SF6">
    <property type="entry name" value="AAA+ ATPASE DOMAIN-CONTAINING PROTEIN-RELATED"/>
    <property type="match status" value="1"/>
</dbReference>